<name>A0A8S3ZHM1_9EUPU</name>
<gene>
    <name evidence="2" type="ORF">CUNI_LOCUS12953</name>
</gene>
<organism evidence="2 3">
    <name type="scientific">Candidula unifasciata</name>
    <dbReference type="NCBI Taxonomy" id="100452"/>
    <lineage>
        <taxon>Eukaryota</taxon>
        <taxon>Metazoa</taxon>
        <taxon>Spiralia</taxon>
        <taxon>Lophotrochozoa</taxon>
        <taxon>Mollusca</taxon>
        <taxon>Gastropoda</taxon>
        <taxon>Heterobranchia</taxon>
        <taxon>Euthyneura</taxon>
        <taxon>Panpulmonata</taxon>
        <taxon>Eupulmonata</taxon>
        <taxon>Stylommatophora</taxon>
        <taxon>Helicina</taxon>
        <taxon>Helicoidea</taxon>
        <taxon>Geomitridae</taxon>
        <taxon>Candidula</taxon>
    </lineage>
</organism>
<accession>A0A8S3ZHM1</accession>
<dbReference type="AlphaFoldDB" id="A0A8S3ZHM1"/>
<reference evidence="2" key="1">
    <citation type="submission" date="2021-04" db="EMBL/GenBank/DDBJ databases">
        <authorList>
            <consortium name="Molecular Ecology Group"/>
        </authorList>
    </citation>
    <scope>NUCLEOTIDE SEQUENCE</scope>
</reference>
<evidence type="ECO:0000313" key="3">
    <source>
        <dbReference type="Proteomes" id="UP000678393"/>
    </source>
</evidence>
<comment type="caution">
    <text evidence="2">The sequence shown here is derived from an EMBL/GenBank/DDBJ whole genome shotgun (WGS) entry which is preliminary data.</text>
</comment>
<keyword evidence="3" id="KW-1185">Reference proteome</keyword>
<protein>
    <submittedName>
        <fullName evidence="2">Uncharacterized protein</fullName>
    </submittedName>
</protein>
<evidence type="ECO:0000313" key="2">
    <source>
        <dbReference type="EMBL" id="CAG5127395.1"/>
    </source>
</evidence>
<sequence length="182" mass="20246">MAEDMHICSSSVFSHFIQIGGGKLIQVDLLPFLTPSQLEEGHELNWFAKDHLHETLVLLRPVLMSCLEARLDKDAKKSEQSQSCVVTGETVRVAYALKPHPERNRCLVTHFSSQKKTQNKASSSSKGQPSFEERSLHKEKVVAFVCPKTNSSLLQLSQLVHADVGKSTTPEISKYFLPSSAN</sequence>
<dbReference type="Proteomes" id="UP000678393">
    <property type="component" value="Unassembled WGS sequence"/>
</dbReference>
<proteinExistence type="predicted"/>
<feature type="compositionally biased region" description="Polar residues" evidence="1">
    <location>
        <begin position="111"/>
        <end position="128"/>
    </location>
</feature>
<dbReference type="EMBL" id="CAJHNH020002669">
    <property type="protein sequence ID" value="CAG5127395.1"/>
    <property type="molecule type" value="Genomic_DNA"/>
</dbReference>
<feature type="region of interest" description="Disordered" evidence="1">
    <location>
        <begin position="111"/>
        <end position="134"/>
    </location>
</feature>
<dbReference type="OrthoDB" id="6100089at2759"/>
<evidence type="ECO:0000256" key="1">
    <source>
        <dbReference type="SAM" id="MobiDB-lite"/>
    </source>
</evidence>